<accession>A0A7W9QCX4</accession>
<gene>
    <name evidence="2" type="ORF">FHS42_004873</name>
</gene>
<organism evidence="2 3">
    <name type="scientific">Streptomyces zagrosensis</name>
    <dbReference type="NCBI Taxonomy" id="1042984"/>
    <lineage>
        <taxon>Bacteria</taxon>
        <taxon>Bacillati</taxon>
        <taxon>Actinomycetota</taxon>
        <taxon>Actinomycetes</taxon>
        <taxon>Kitasatosporales</taxon>
        <taxon>Streptomycetaceae</taxon>
        <taxon>Streptomyces</taxon>
    </lineage>
</organism>
<protein>
    <submittedName>
        <fullName evidence="2">Putative Zn finger protein</fullName>
    </submittedName>
</protein>
<evidence type="ECO:0000313" key="3">
    <source>
        <dbReference type="Proteomes" id="UP000588098"/>
    </source>
</evidence>
<proteinExistence type="predicted"/>
<feature type="compositionally biased region" description="Basic and acidic residues" evidence="1">
    <location>
        <begin position="9"/>
        <end position="34"/>
    </location>
</feature>
<feature type="region of interest" description="Disordered" evidence="1">
    <location>
        <begin position="1"/>
        <end position="59"/>
    </location>
</feature>
<dbReference type="PANTHER" id="PTHR38133:SF1">
    <property type="entry name" value="SLR1429 PROTEIN"/>
    <property type="match status" value="1"/>
</dbReference>
<sequence>MSHTDYPYDSDRSYDPDREQGDERHRDPYADAHASRPGAQGNAGGAATGHHRPTHGNRPDAVERTFAALPPAHGRGFAQTWWGQRWLKALEDTALDNQQLKKGRKHARDGAVGAVSVRPGRITAVVRGQDGTPYRSDVLLRELTEAEWDRLLDMVADQSGHIAALLDRDMPPHLVEDAAAAGVELLPGIGDLEPECGCEAWDHCPHTSALCYQLARLLDQDPFVLLLLRGRGERDLLDDLQARSAARAAPHAPGRAAVAPTPQTVPAREVFAMAVAIPPLPEPPPPVPEPGRPPRLGGDAATVGTPSPGVAGPLDTDALEFLAADAAARAHRLLAQALAPGHEQVPVREELTEGQDAVRLATANPAAPIVARLAAGCGRGRADLDRAALAWEHGGPDALAVLDERWAPGPDALARAGVQLSQAWEEPERPRLRADGNRWTVVGADAQLRYGQDGRWWPYRKERGHWCPAGPAAGDPATALAGALGED</sequence>
<dbReference type="AlphaFoldDB" id="A0A7W9QCX4"/>
<keyword evidence="3" id="KW-1185">Reference proteome</keyword>
<reference evidence="2 3" key="1">
    <citation type="submission" date="2020-08" db="EMBL/GenBank/DDBJ databases">
        <title>Genomic Encyclopedia of Type Strains, Phase III (KMG-III): the genomes of soil and plant-associated and newly described type strains.</title>
        <authorList>
            <person name="Whitman W."/>
        </authorList>
    </citation>
    <scope>NUCLEOTIDE SEQUENCE [LARGE SCALE GENOMIC DNA]</scope>
    <source>
        <strain evidence="2 3">CECT 8305</strain>
    </source>
</reference>
<evidence type="ECO:0000256" key="1">
    <source>
        <dbReference type="SAM" id="MobiDB-lite"/>
    </source>
</evidence>
<dbReference type="PANTHER" id="PTHR38133">
    <property type="entry name" value="SLR1429 PROTEIN"/>
    <property type="match status" value="1"/>
</dbReference>
<dbReference type="EMBL" id="JACHJL010000013">
    <property type="protein sequence ID" value="MBB5937789.1"/>
    <property type="molecule type" value="Genomic_DNA"/>
</dbReference>
<dbReference type="Proteomes" id="UP000588098">
    <property type="component" value="Unassembled WGS sequence"/>
</dbReference>
<comment type="caution">
    <text evidence="2">The sequence shown here is derived from an EMBL/GenBank/DDBJ whole genome shotgun (WGS) entry which is preliminary data.</text>
</comment>
<evidence type="ECO:0000313" key="2">
    <source>
        <dbReference type="EMBL" id="MBB5937789.1"/>
    </source>
</evidence>
<feature type="region of interest" description="Disordered" evidence="1">
    <location>
        <begin position="281"/>
        <end position="306"/>
    </location>
</feature>
<feature type="compositionally biased region" description="Pro residues" evidence="1">
    <location>
        <begin position="281"/>
        <end position="293"/>
    </location>
</feature>
<name>A0A7W9QCX4_9ACTN</name>
<dbReference type="RefSeq" id="WP_246495280.1">
    <property type="nucleotide sequence ID" value="NZ_JACHJL010000013.1"/>
</dbReference>